<dbReference type="Proteomes" id="UP000649799">
    <property type="component" value="Unassembled WGS sequence"/>
</dbReference>
<keyword evidence="3" id="KW-1185">Reference proteome</keyword>
<accession>A0ABX0H8D2</accession>
<reference evidence="2 3" key="1">
    <citation type="submission" date="2020-03" db="EMBL/GenBank/DDBJ databases">
        <title>Cyclobacterium plantarum sp. nov., a marine bacterium isolated from a coastal-marine wetland.</title>
        <authorList>
            <person name="Sanchez-Porro C."/>
            <person name="Ventosa A."/>
            <person name="Amoozegar M."/>
        </authorList>
    </citation>
    <scope>NUCLEOTIDE SEQUENCE [LARGE SCALE GENOMIC DNA]</scope>
    <source>
        <strain evidence="2 3">GBPx2</strain>
    </source>
</reference>
<dbReference type="InterPro" id="IPR038461">
    <property type="entry name" value="Schlafen_AlbA_2_dom_sf"/>
</dbReference>
<feature type="domain" description="Schlafen AlbA-2" evidence="1">
    <location>
        <begin position="19"/>
        <end position="144"/>
    </location>
</feature>
<dbReference type="PANTHER" id="PTHR30595:SF6">
    <property type="entry name" value="SCHLAFEN ALBA-2 DOMAIN-CONTAINING PROTEIN"/>
    <property type="match status" value="1"/>
</dbReference>
<protein>
    <submittedName>
        <fullName evidence="2">ATP-binding protein</fullName>
    </submittedName>
</protein>
<name>A0ABX0H8D2_9BACT</name>
<keyword evidence="2" id="KW-0547">Nucleotide-binding</keyword>
<keyword evidence="2" id="KW-0067">ATP-binding</keyword>
<dbReference type="Gene3D" id="3.30.950.30">
    <property type="entry name" value="Schlafen, AAA domain"/>
    <property type="match status" value="1"/>
</dbReference>
<proteinExistence type="predicted"/>
<comment type="caution">
    <text evidence="2">The sequence shown here is derived from an EMBL/GenBank/DDBJ whole genome shotgun (WGS) entry which is preliminary data.</text>
</comment>
<organism evidence="2 3">
    <name type="scientific">Cyclobacterium plantarum</name>
    <dbReference type="NCBI Taxonomy" id="2716263"/>
    <lineage>
        <taxon>Bacteria</taxon>
        <taxon>Pseudomonadati</taxon>
        <taxon>Bacteroidota</taxon>
        <taxon>Cytophagia</taxon>
        <taxon>Cytophagales</taxon>
        <taxon>Cyclobacteriaceae</taxon>
        <taxon>Cyclobacterium</taxon>
    </lineage>
</organism>
<dbReference type="PANTHER" id="PTHR30595">
    <property type="entry name" value="GLPR-RELATED TRANSCRIPTIONAL REPRESSOR"/>
    <property type="match status" value="1"/>
</dbReference>
<gene>
    <name evidence="2" type="ORF">G9Q97_05275</name>
</gene>
<evidence type="ECO:0000313" key="2">
    <source>
        <dbReference type="EMBL" id="NHE56225.1"/>
    </source>
</evidence>
<dbReference type="EMBL" id="JAANYN010000002">
    <property type="protein sequence ID" value="NHE56225.1"/>
    <property type="molecule type" value="Genomic_DNA"/>
</dbReference>
<dbReference type="InterPro" id="IPR007421">
    <property type="entry name" value="Schlafen_AlbA_2_dom"/>
</dbReference>
<sequence>MFSPKKNNEWLKNMLSKPEGQHLDYKQSISNQRKIAKTLLAFANADGGTIMVGISDKKNIIGIDPEEEIFMINEAIRKYCHPTFSVTFEVFELQLQNQLDPLILEEKHVLAVAVPKSMGGPHAFQVKDEPPVYYLRIKDRSLPVDLADLS</sequence>
<evidence type="ECO:0000259" key="1">
    <source>
        <dbReference type="Pfam" id="PF04326"/>
    </source>
</evidence>
<evidence type="ECO:0000313" key="3">
    <source>
        <dbReference type="Proteomes" id="UP000649799"/>
    </source>
</evidence>
<dbReference type="Pfam" id="PF04326">
    <property type="entry name" value="SLFN_AlbA_2"/>
    <property type="match status" value="1"/>
</dbReference>
<dbReference type="GO" id="GO:0005524">
    <property type="term" value="F:ATP binding"/>
    <property type="evidence" value="ECO:0007669"/>
    <property type="project" value="UniProtKB-KW"/>
</dbReference>